<keyword evidence="3" id="KW-1185">Reference proteome</keyword>
<organism evidence="2 3">
    <name type="scientific">Aspergillus sclerotialis</name>
    <dbReference type="NCBI Taxonomy" id="2070753"/>
    <lineage>
        <taxon>Eukaryota</taxon>
        <taxon>Fungi</taxon>
        <taxon>Dikarya</taxon>
        <taxon>Ascomycota</taxon>
        <taxon>Pezizomycotina</taxon>
        <taxon>Eurotiomycetes</taxon>
        <taxon>Eurotiomycetidae</taxon>
        <taxon>Eurotiales</taxon>
        <taxon>Aspergillaceae</taxon>
        <taxon>Aspergillus</taxon>
        <taxon>Aspergillus subgen. Polypaecilum</taxon>
    </lineage>
</organism>
<comment type="caution">
    <text evidence="2">The sequence shown here is derived from an EMBL/GenBank/DDBJ whole genome shotgun (WGS) entry which is preliminary data.</text>
</comment>
<evidence type="ECO:0000313" key="2">
    <source>
        <dbReference type="EMBL" id="RJE22479.1"/>
    </source>
</evidence>
<evidence type="ECO:0000256" key="1">
    <source>
        <dbReference type="SAM" id="MobiDB-lite"/>
    </source>
</evidence>
<evidence type="ECO:0000313" key="3">
    <source>
        <dbReference type="Proteomes" id="UP000266188"/>
    </source>
</evidence>
<dbReference type="EMBL" id="MVGC01000166">
    <property type="protein sequence ID" value="RJE22479.1"/>
    <property type="molecule type" value="Genomic_DNA"/>
</dbReference>
<feature type="region of interest" description="Disordered" evidence="1">
    <location>
        <begin position="29"/>
        <end position="52"/>
    </location>
</feature>
<accession>A0A3A2ZGZ2</accession>
<proteinExistence type="predicted"/>
<protein>
    <submittedName>
        <fullName evidence="2">Uncharacterized protein</fullName>
    </submittedName>
</protein>
<name>A0A3A2ZGZ2_9EURO</name>
<reference evidence="3" key="1">
    <citation type="submission" date="2017-02" db="EMBL/GenBank/DDBJ databases">
        <authorList>
            <person name="Tafer H."/>
            <person name="Lopandic K."/>
        </authorList>
    </citation>
    <scope>NUCLEOTIDE SEQUENCE [LARGE SCALE GENOMIC DNA]</scope>
    <source>
        <strain evidence="3">CBS 366.77</strain>
    </source>
</reference>
<sequence>MALGYCVFRASKMRRANSGKRQVATCQFPLSGTNHKPAGSRRKNVTEPGQREGQGTLWKAIYEVDMTVGEAVFENPSW</sequence>
<dbReference type="AlphaFoldDB" id="A0A3A2ZGZ2"/>
<gene>
    <name evidence="2" type="ORF">PHISCL_05165</name>
</gene>
<dbReference type="Proteomes" id="UP000266188">
    <property type="component" value="Unassembled WGS sequence"/>
</dbReference>